<dbReference type="Proteomes" id="UP000532373">
    <property type="component" value="Unassembled WGS sequence"/>
</dbReference>
<organism evidence="3 4">
    <name type="scientific">Aminobacter carboxidus</name>
    <dbReference type="NCBI Taxonomy" id="376165"/>
    <lineage>
        <taxon>Bacteria</taxon>
        <taxon>Pseudomonadati</taxon>
        <taxon>Pseudomonadota</taxon>
        <taxon>Alphaproteobacteria</taxon>
        <taxon>Hyphomicrobiales</taxon>
        <taxon>Phyllobacteriaceae</taxon>
        <taxon>Aminobacter</taxon>
    </lineage>
</organism>
<keyword evidence="2" id="KW-0732">Signal</keyword>
<protein>
    <submittedName>
        <fullName evidence="3">Uncharacterized protein</fullName>
    </submittedName>
</protein>
<evidence type="ECO:0000313" key="3">
    <source>
        <dbReference type="EMBL" id="MBB6464901.1"/>
    </source>
</evidence>
<evidence type="ECO:0000256" key="2">
    <source>
        <dbReference type="SAM" id="SignalP"/>
    </source>
</evidence>
<evidence type="ECO:0000256" key="1">
    <source>
        <dbReference type="SAM" id="MobiDB-lite"/>
    </source>
</evidence>
<feature type="chain" id="PRO_5034028168" evidence="2">
    <location>
        <begin position="28"/>
        <end position="116"/>
    </location>
</feature>
<comment type="caution">
    <text evidence="3">The sequence shown here is derived from an EMBL/GenBank/DDBJ whole genome shotgun (WGS) entry which is preliminary data.</text>
</comment>
<feature type="region of interest" description="Disordered" evidence="1">
    <location>
        <begin position="37"/>
        <end position="69"/>
    </location>
</feature>
<name>A0A8E2B9W6_9HYPH</name>
<reference evidence="3 4" key="1">
    <citation type="submission" date="2020-08" db="EMBL/GenBank/DDBJ databases">
        <title>Genomic Encyclopedia of Type Strains, Phase IV (KMG-IV): sequencing the most valuable type-strain genomes for metagenomic binning, comparative biology and taxonomic classification.</title>
        <authorList>
            <person name="Goeker M."/>
        </authorList>
    </citation>
    <scope>NUCLEOTIDE SEQUENCE [LARGE SCALE GENOMIC DNA]</scope>
    <source>
        <strain evidence="3 4">DSM 17454</strain>
    </source>
</reference>
<dbReference type="EMBL" id="JACHGI010000001">
    <property type="protein sequence ID" value="MBB6464901.1"/>
    <property type="molecule type" value="Genomic_DNA"/>
</dbReference>
<gene>
    <name evidence="3" type="ORF">HNQ96_000748</name>
</gene>
<sequence length="116" mass="12738">MKAFRAAVLAVLQFAVILFPLAGPAFSKSDVIQPTAHTEGVGAAHGHSHDEDQSSGKESSHTQHFADHSHETPSAIAILPFFGIYQPRAWQVIEQPTIDLELRLKIKRPPRHLSLS</sequence>
<dbReference type="AlphaFoldDB" id="A0A8E2B9W6"/>
<accession>A0A8E2B9W6</accession>
<feature type="signal peptide" evidence="2">
    <location>
        <begin position="1"/>
        <end position="27"/>
    </location>
</feature>
<proteinExistence type="predicted"/>
<feature type="compositionally biased region" description="Basic and acidic residues" evidence="1">
    <location>
        <begin position="47"/>
        <end position="69"/>
    </location>
</feature>
<evidence type="ECO:0000313" key="4">
    <source>
        <dbReference type="Proteomes" id="UP000532373"/>
    </source>
</evidence>
<dbReference type="RefSeq" id="WP_184767437.1">
    <property type="nucleotide sequence ID" value="NZ_JACHGI010000001.1"/>
</dbReference>